<feature type="region of interest" description="Disordered" evidence="1">
    <location>
        <begin position="189"/>
        <end position="236"/>
    </location>
</feature>
<proteinExistence type="predicted"/>
<sequence>MSAWKRDGETSSESRSVRDVSENDARDFVERFLSGRLTPAGGRSRSKTAAGEVAKPKTSALSYHLPKTHGEHKCRSGRFARTYTGGGVTYYPTTQRLVLRSASKKSNVDIFQLWDLYQQDKRPLWQQVRERPQDFHNEKMDSGRYRNQRFKTCYKKKGYAAFALANPSYYQQSLRMRMFYEYCVGLKEAEENPQPGGTDSTKTAPKAKKTATKATKASAASKSKSRKRKAKEVDEP</sequence>
<feature type="region of interest" description="Disordered" evidence="1">
    <location>
        <begin position="36"/>
        <end position="58"/>
    </location>
</feature>
<evidence type="ECO:0008006" key="4">
    <source>
        <dbReference type="Google" id="ProtNLM"/>
    </source>
</evidence>
<evidence type="ECO:0000313" key="2">
    <source>
        <dbReference type="EMBL" id="CAK8986538.1"/>
    </source>
</evidence>
<dbReference type="EMBL" id="CAXAMM010000225">
    <property type="protein sequence ID" value="CAK8986538.1"/>
    <property type="molecule type" value="Genomic_DNA"/>
</dbReference>
<feature type="compositionally biased region" description="Low complexity" evidence="1">
    <location>
        <begin position="212"/>
        <end position="222"/>
    </location>
</feature>
<name>A0ABP0H9U3_9DINO</name>
<keyword evidence="3" id="KW-1185">Reference proteome</keyword>
<feature type="region of interest" description="Disordered" evidence="1">
    <location>
        <begin position="1"/>
        <end position="22"/>
    </location>
</feature>
<dbReference type="Proteomes" id="UP001642464">
    <property type="component" value="Unassembled WGS sequence"/>
</dbReference>
<reference evidence="2 3" key="1">
    <citation type="submission" date="2024-02" db="EMBL/GenBank/DDBJ databases">
        <authorList>
            <person name="Chen Y."/>
            <person name="Shah S."/>
            <person name="Dougan E. K."/>
            <person name="Thang M."/>
            <person name="Chan C."/>
        </authorList>
    </citation>
    <scope>NUCLEOTIDE SEQUENCE [LARGE SCALE GENOMIC DNA]</scope>
</reference>
<organism evidence="2 3">
    <name type="scientific">Durusdinium trenchii</name>
    <dbReference type="NCBI Taxonomy" id="1381693"/>
    <lineage>
        <taxon>Eukaryota</taxon>
        <taxon>Sar</taxon>
        <taxon>Alveolata</taxon>
        <taxon>Dinophyceae</taxon>
        <taxon>Suessiales</taxon>
        <taxon>Symbiodiniaceae</taxon>
        <taxon>Durusdinium</taxon>
    </lineage>
</organism>
<accession>A0ABP0H9U3</accession>
<protein>
    <recommendedName>
        <fullName evidence="4">AP2/ERF domain-containing protein</fullName>
    </recommendedName>
</protein>
<evidence type="ECO:0000256" key="1">
    <source>
        <dbReference type="SAM" id="MobiDB-lite"/>
    </source>
</evidence>
<evidence type="ECO:0000313" key="3">
    <source>
        <dbReference type="Proteomes" id="UP001642464"/>
    </source>
</evidence>
<comment type="caution">
    <text evidence="2">The sequence shown here is derived from an EMBL/GenBank/DDBJ whole genome shotgun (WGS) entry which is preliminary data.</text>
</comment>
<gene>
    <name evidence="2" type="ORF">SCF082_LOCUS584</name>
</gene>